<evidence type="ECO:0008006" key="4">
    <source>
        <dbReference type="Google" id="ProtNLM"/>
    </source>
</evidence>
<evidence type="ECO:0000313" key="3">
    <source>
        <dbReference type="Proteomes" id="UP000027195"/>
    </source>
</evidence>
<sequence length="123" mass="12520">MFKNVFVLASLSLTGLVAAQGGIAEIGTLYSYTPQATALACGASCLSNNGHIAVSQSFLTEFGCGHPTRVWNPAHNLTEVVPICDACPPSLCPGTTDFAANPAVLAVLGYPGAASVPGAEWDP</sequence>
<dbReference type="Proteomes" id="UP000027195">
    <property type="component" value="Unassembled WGS sequence"/>
</dbReference>
<dbReference type="EMBL" id="KL198017">
    <property type="protein sequence ID" value="KDQ20894.1"/>
    <property type="molecule type" value="Genomic_DNA"/>
</dbReference>
<organism evidence="2 3">
    <name type="scientific">Botryobasidium botryosum (strain FD-172 SS1)</name>
    <dbReference type="NCBI Taxonomy" id="930990"/>
    <lineage>
        <taxon>Eukaryota</taxon>
        <taxon>Fungi</taxon>
        <taxon>Dikarya</taxon>
        <taxon>Basidiomycota</taxon>
        <taxon>Agaricomycotina</taxon>
        <taxon>Agaricomycetes</taxon>
        <taxon>Cantharellales</taxon>
        <taxon>Botryobasidiaceae</taxon>
        <taxon>Botryobasidium</taxon>
    </lineage>
</organism>
<gene>
    <name evidence="2" type="ORF">BOTBODRAFT_50936</name>
</gene>
<protein>
    <recommendedName>
        <fullName evidence="4">RlpA-like protein double-psi beta-barrel domain-containing protein</fullName>
    </recommendedName>
</protein>
<evidence type="ECO:0000313" key="2">
    <source>
        <dbReference type="EMBL" id="KDQ20894.1"/>
    </source>
</evidence>
<feature type="signal peptide" evidence="1">
    <location>
        <begin position="1"/>
        <end position="19"/>
    </location>
</feature>
<name>A0A067MZ72_BOTB1</name>
<dbReference type="SUPFAM" id="SSF50685">
    <property type="entry name" value="Barwin-like endoglucanases"/>
    <property type="match status" value="1"/>
</dbReference>
<dbReference type="InParanoid" id="A0A067MZ72"/>
<proteinExistence type="predicted"/>
<dbReference type="AlphaFoldDB" id="A0A067MZ72"/>
<evidence type="ECO:0000256" key="1">
    <source>
        <dbReference type="SAM" id="SignalP"/>
    </source>
</evidence>
<keyword evidence="3" id="KW-1185">Reference proteome</keyword>
<keyword evidence="1" id="KW-0732">Signal</keyword>
<dbReference type="HOGENOM" id="CLU_2014886_0_0_1"/>
<feature type="chain" id="PRO_5001641682" description="RlpA-like protein double-psi beta-barrel domain-containing protein" evidence="1">
    <location>
        <begin position="20"/>
        <end position="123"/>
    </location>
</feature>
<reference evidence="3" key="1">
    <citation type="journal article" date="2014" name="Proc. Natl. Acad. Sci. U.S.A.">
        <title>Extensive sampling of basidiomycete genomes demonstrates inadequacy of the white-rot/brown-rot paradigm for wood decay fungi.</title>
        <authorList>
            <person name="Riley R."/>
            <person name="Salamov A.A."/>
            <person name="Brown D.W."/>
            <person name="Nagy L.G."/>
            <person name="Floudas D."/>
            <person name="Held B.W."/>
            <person name="Levasseur A."/>
            <person name="Lombard V."/>
            <person name="Morin E."/>
            <person name="Otillar R."/>
            <person name="Lindquist E.A."/>
            <person name="Sun H."/>
            <person name="LaButti K.M."/>
            <person name="Schmutz J."/>
            <person name="Jabbour D."/>
            <person name="Luo H."/>
            <person name="Baker S.E."/>
            <person name="Pisabarro A.G."/>
            <person name="Walton J.D."/>
            <person name="Blanchette R.A."/>
            <person name="Henrissat B."/>
            <person name="Martin F."/>
            <person name="Cullen D."/>
            <person name="Hibbett D.S."/>
            <person name="Grigoriev I.V."/>
        </authorList>
    </citation>
    <scope>NUCLEOTIDE SEQUENCE [LARGE SCALE GENOMIC DNA]</scope>
    <source>
        <strain evidence="3">FD-172 SS1</strain>
    </source>
</reference>
<dbReference type="InterPro" id="IPR036908">
    <property type="entry name" value="RlpA-like_sf"/>
</dbReference>
<accession>A0A067MZ72</accession>